<dbReference type="GO" id="GO:0008270">
    <property type="term" value="F:zinc ion binding"/>
    <property type="evidence" value="ECO:0007669"/>
    <property type="project" value="UniProtKB-KW"/>
</dbReference>
<dbReference type="Pfam" id="PF12796">
    <property type="entry name" value="Ank_2"/>
    <property type="match status" value="1"/>
</dbReference>
<evidence type="ECO:0000313" key="9">
    <source>
        <dbReference type="Proteomes" id="UP000594262"/>
    </source>
</evidence>
<reference evidence="8" key="1">
    <citation type="submission" date="2021-01" db="UniProtKB">
        <authorList>
            <consortium name="EnsemblMetazoa"/>
        </authorList>
    </citation>
    <scope>IDENTIFICATION</scope>
</reference>
<dbReference type="SUPFAM" id="SSF48403">
    <property type="entry name" value="Ankyrin repeat"/>
    <property type="match status" value="1"/>
</dbReference>
<feature type="repeat" description="ANK" evidence="6">
    <location>
        <begin position="64"/>
        <end position="96"/>
    </location>
</feature>
<keyword evidence="4" id="KW-0862">Zinc</keyword>
<dbReference type="GO" id="GO:0006396">
    <property type="term" value="P:RNA processing"/>
    <property type="evidence" value="ECO:0007669"/>
    <property type="project" value="TreeGrafter"/>
</dbReference>
<evidence type="ECO:0000256" key="6">
    <source>
        <dbReference type="PROSITE-ProRule" id="PRU00023"/>
    </source>
</evidence>
<keyword evidence="9" id="KW-1185">Reference proteome</keyword>
<keyword evidence="3" id="KW-0863">Zinc-finger</keyword>
<dbReference type="AlphaFoldDB" id="A0A7M5XLM6"/>
<dbReference type="Pfam" id="PF21362">
    <property type="entry name" value="Sina_RING"/>
    <property type="match status" value="1"/>
</dbReference>
<dbReference type="PROSITE" id="PS50088">
    <property type="entry name" value="ANK_REPEAT"/>
    <property type="match status" value="2"/>
</dbReference>
<evidence type="ECO:0000256" key="4">
    <source>
        <dbReference type="ARBA" id="ARBA00022833"/>
    </source>
</evidence>
<keyword evidence="1" id="KW-0479">Metal-binding</keyword>
<dbReference type="InterPro" id="IPR049548">
    <property type="entry name" value="Sina-like_RING"/>
</dbReference>
<sequence length="336" mass="38237">LDNRKMENDKNEKDQGSSQRQLSLLSYAVKHNCRFSIIQELLTHDKVWETINDGLNFQTVDGGLDVNPLILSCINQNYEVMKLLIDQGAAVDVRDASGIPLLHIACNNGLKFVKLLIKNGANPFVTCSLGNTILHEAVKVRASFNMVYFLLQCGVDINTQNFIGNTVLDLTDIEPTIKGLLQALKREKSMKKGIKTLPLKRKRSISSPQEKLKNEVQQLDKKMKTNEDNLKTSHQKLSMCKKKKMELLKDITNKQKEMNGFLMRDIENDMLLFDMPLECPSCFLDFMVGENIYQCNDGHLLCSFCNKRLKTCKKCSTRLRGIRNRAIEGIFEAVCK</sequence>
<evidence type="ECO:0000256" key="3">
    <source>
        <dbReference type="ARBA" id="ARBA00022771"/>
    </source>
</evidence>
<dbReference type="PANTHER" id="PTHR24141:SF1">
    <property type="entry name" value="2-5A-DEPENDENT RIBONUCLEASE"/>
    <property type="match status" value="1"/>
</dbReference>
<name>A0A7M5XLM6_9CNID</name>
<dbReference type="InterPro" id="IPR002110">
    <property type="entry name" value="Ankyrin_rpt"/>
</dbReference>
<keyword evidence="2" id="KW-0677">Repeat</keyword>
<dbReference type="SMART" id="SM00248">
    <property type="entry name" value="ANK"/>
    <property type="match status" value="4"/>
</dbReference>
<dbReference type="OrthoDB" id="10254927at2759"/>
<evidence type="ECO:0000313" key="8">
    <source>
        <dbReference type="EnsemblMetazoa" id="CLYHEMP025978.1"/>
    </source>
</evidence>
<protein>
    <recommendedName>
        <fullName evidence="7">E3 ubiquitin-protein ligase Sina-like RING finger domain-containing protein</fullName>
    </recommendedName>
</protein>
<feature type="repeat" description="ANK" evidence="6">
    <location>
        <begin position="129"/>
        <end position="162"/>
    </location>
</feature>
<keyword evidence="5 6" id="KW-0040">ANK repeat</keyword>
<evidence type="ECO:0000256" key="1">
    <source>
        <dbReference type="ARBA" id="ARBA00022723"/>
    </source>
</evidence>
<dbReference type="GO" id="GO:0003723">
    <property type="term" value="F:RNA binding"/>
    <property type="evidence" value="ECO:0007669"/>
    <property type="project" value="TreeGrafter"/>
</dbReference>
<feature type="domain" description="E3 ubiquitin-protein ligase Sina-like RING finger" evidence="7">
    <location>
        <begin position="279"/>
        <end position="315"/>
    </location>
</feature>
<dbReference type="Proteomes" id="UP000594262">
    <property type="component" value="Unplaced"/>
</dbReference>
<dbReference type="Gene3D" id="1.25.40.20">
    <property type="entry name" value="Ankyrin repeat-containing domain"/>
    <property type="match status" value="1"/>
</dbReference>
<dbReference type="InterPro" id="IPR036770">
    <property type="entry name" value="Ankyrin_rpt-contain_sf"/>
</dbReference>
<dbReference type="PANTHER" id="PTHR24141">
    <property type="entry name" value="2-5A-DEPENDENT RIBONUCLEASE"/>
    <property type="match status" value="1"/>
</dbReference>
<evidence type="ECO:0000256" key="5">
    <source>
        <dbReference type="ARBA" id="ARBA00023043"/>
    </source>
</evidence>
<dbReference type="GO" id="GO:0004540">
    <property type="term" value="F:RNA nuclease activity"/>
    <property type="evidence" value="ECO:0007669"/>
    <property type="project" value="TreeGrafter"/>
</dbReference>
<proteinExistence type="predicted"/>
<evidence type="ECO:0000256" key="2">
    <source>
        <dbReference type="ARBA" id="ARBA00022737"/>
    </source>
</evidence>
<dbReference type="EnsemblMetazoa" id="CLYHEMT025978.1">
    <property type="protein sequence ID" value="CLYHEMP025978.1"/>
    <property type="gene ID" value="CLYHEMG025978"/>
</dbReference>
<organism evidence="8 9">
    <name type="scientific">Clytia hemisphaerica</name>
    <dbReference type="NCBI Taxonomy" id="252671"/>
    <lineage>
        <taxon>Eukaryota</taxon>
        <taxon>Metazoa</taxon>
        <taxon>Cnidaria</taxon>
        <taxon>Hydrozoa</taxon>
        <taxon>Hydroidolina</taxon>
        <taxon>Leptothecata</taxon>
        <taxon>Obeliida</taxon>
        <taxon>Clytiidae</taxon>
        <taxon>Clytia</taxon>
    </lineage>
</organism>
<accession>A0A7M5XLM6</accession>
<evidence type="ECO:0000259" key="7">
    <source>
        <dbReference type="Pfam" id="PF21362"/>
    </source>
</evidence>
<dbReference type="PROSITE" id="PS50297">
    <property type="entry name" value="ANK_REP_REGION"/>
    <property type="match status" value="1"/>
</dbReference>